<evidence type="ECO:0000256" key="6">
    <source>
        <dbReference type="RuleBase" id="RU003540"/>
    </source>
</evidence>
<evidence type="ECO:0000313" key="8">
    <source>
        <dbReference type="Proteomes" id="UP001153269"/>
    </source>
</evidence>
<dbReference type="PRINTS" id="PR00196">
    <property type="entry name" value="ANNEXIN"/>
</dbReference>
<gene>
    <name evidence="7" type="ORF">PLEPLA_LOCUS48268</name>
</gene>
<dbReference type="InterPro" id="IPR037104">
    <property type="entry name" value="Annexin_sf"/>
</dbReference>
<dbReference type="GO" id="GO:0001786">
    <property type="term" value="F:phosphatidylserine binding"/>
    <property type="evidence" value="ECO:0007669"/>
    <property type="project" value="TreeGrafter"/>
</dbReference>
<dbReference type="PROSITE" id="PS51897">
    <property type="entry name" value="ANNEXIN_2"/>
    <property type="match status" value="4"/>
</dbReference>
<evidence type="ECO:0000256" key="3">
    <source>
        <dbReference type="ARBA" id="ARBA00022837"/>
    </source>
</evidence>
<dbReference type="GO" id="GO:0012506">
    <property type="term" value="C:vesicle membrane"/>
    <property type="evidence" value="ECO:0007669"/>
    <property type="project" value="TreeGrafter"/>
</dbReference>
<evidence type="ECO:0000256" key="1">
    <source>
        <dbReference type="ARBA" id="ARBA00007831"/>
    </source>
</evidence>
<dbReference type="PROSITE" id="PS00223">
    <property type="entry name" value="ANNEXIN_1"/>
    <property type="match status" value="3"/>
</dbReference>
<dbReference type="FunFam" id="1.10.220.10:FF:000005">
    <property type="entry name" value="Annexin"/>
    <property type="match status" value="1"/>
</dbReference>
<dbReference type="InterPro" id="IPR018502">
    <property type="entry name" value="Annexin_repeat"/>
</dbReference>
<sequence length="402" mass="45094">MKRRTANIKCHAVFLLMNSIQRVREQHTHLSAVGVSLLLTRTLTGDRRDSFTRSLRSSEEDPPVIMCSLWESLEDEMEREAPSTQSEGACIKDKLGFNAEEDAEALKGAMKGFGTKENILVEILTQRSNKQRQLIREAYEKLTGETLIHDLESETRSSMEDVLVALVSTPAEFDCHEVMRAMKGAGSKDSILIDIFASRTNAQIRALNAVYLKETENLLVQDLRKEVSGDFGKALLLLNEAKRDESTSVDRSMARKDANDLHEASEKKWGTDESKFIEILCGRSISQLRQICVEYKKLSDKSLQESIESEMTGELEELLVAIVKCAKSTPAYFAEELHKSMKGGGTDEATLCRIMVSRSEIDMLDIRKSFKEFREYSLLSALDSDLSGDYGECMKTICGGDD</sequence>
<dbReference type="FunFam" id="1.10.220.10:FF:000002">
    <property type="entry name" value="Annexin"/>
    <property type="match status" value="1"/>
</dbReference>
<evidence type="ECO:0000256" key="2">
    <source>
        <dbReference type="ARBA" id="ARBA00022737"/>
    </source>
</evidence>
<protein>
    <recommendedName>
        <fullName evidence="6">Annexin</fullName>
    </recommendedName>
</protein>
<keyword evidence="8" id="KW-1185">Reference proteome</keyword>
<accession>A0A9N7VW20</accession>
<name>A0A9N7VW20_PLEPL</name>
<dbReference type="GO" id="GO:0005886">
    <property type="term" value="C:plasma membrane"/>
    <property type="evidence" value="ECO:0007669"/>
    <property type="project" value="TreeGrafter"/>
</dbReference>
<dbReference type="SUPFAM" id="SSF47874">
    <property type="entry name" value="Annexin"/>
    <property type="match status" value="1"/>
</dbReference>
<dbReference type="InterPro" id="IPR001464">
    <property type="entry name" value="Annexin"/>
</dbReference>
<comment type="domain">
    <text evidence="6">A pair of annexin repeats may form one binding site for calcium and phospholipid.</text>
</comment>
<dbReference type="GO" id="GO:0005634">
    <property type="term" value="C:nucleus"/>
    <property type="evidence" value="ECO:0007669"/>
    <property type="project" value="TreeGrafter"/>
</dbReference>
<evidence type="ECO:0000256" key="4">
    <source>
        <dbReference type="ARBA" id="ARBA00023216"/>
    </source>
</evidence>
<dbReference type="EMBL" id="CADEAL010004476">
    <property type="protein sequence ID" value="CAB1460417.1"/>
    <property type="molecule type" value="Genomic_DNA"/>
</dbReference>
<keyword evidence="2 6" id="KW-0677">Repeat</keyword>
<dbReference type="GO" id="GO:0005737">
    <property type="term" value="C:cytoplasm"/>
    <property type="evidence" value="ECO:0007669"/>
    <property type="project" value="TreeGrafter"/>
</dbReference>
<comment type="caution">
    <text evidence="7">The sequence shown here is derived from an EMBL/GenBank/DDBJ whole genome shotgun (WGS) entry which is preliminary data.</text>
</comment>
<dbReference type="PANTHER" id="PTHR10502:SF25">
    <property type="entry name" value="ANNEXIN A3"/>
    <property type="match status" value="1"/>
</dbReference>
<dbReference type="Pfam" id="PF00191">
    <property type="entry name" value="Annexin"/>
    <property type="match status" value="4"/>
</dbReference>
<dbReference type="InterPro" id="IPR018252">
    <property type="entry name" value="Annexin_repeat_CS"/>
</dbReference>
<proteinExistence type="inferred from homology"/>
<keyword evidence="3 6" id="KW-0106">Calcium</keyword>
<dbReference type="GO" id="GO:0005509">
    <property type="term" value="F:calcium ion binding"/>
    <property type="evidence" value="ECO:0007669"/>
    <property type="project" value="InterPro"/>
</dbReference>
<evidence type="ECO:0000256" key="5">
    <source>
        <dbReference type="ARBA" id="ARBA00023302"/>
    </source>
</evidence>
<comment type="similarity">
    <text evidence="1 6">Belongs to the annexin family.</text>
</comment>
<dbReference type="FunFam" id="1.10.220.10:FF:000001">
    <property type="entry name" value="Annexin"/>
    <property type="match status" value="1"/>
</dbReference>
<dbReference type="GO" id="GO:0005544">
    <property type="term" value="F:calcium-dependent phospholipid binding"/>
    <property type="evidence" value="ECO:0007669"/>
    <property type="project" value="UniProtKB-KW"/>
</dbReference>
<reference evidence="7" key="1">
    <citation type="submission" date="2020-03" db="EMBL/GenBank/DDBJ databases">
        <authorList>
            <person name="Weist P."/>
        </authorList>
    </citation>
    <scope>NUCLEOTIDE SEQUENCE</scope>
</reference>
<keyword evidence="4 6" id="KW-0041">Annexin</keyword>
<dbReference type="Proteomes" id="UP001153269">
    <property type="component" value="Unassembled WGS sequence"/>
</dbReference>
<dbReference type="SMART" id="SM00335">
    <property type="entry name" value="ANX"/>
    <property type="match status" value="4"/>
</dbReference>
<dbReference type="AlphaFoldDB" id="A0A9N7VW20"/>
<evidence type="ECO:0000313" key="7">
    <source>
        <dbReference type="EMBL" id="CAB1460417.1"/>
    </source>
</evidence>
<organism evidence="7 8">
    <name type="scientific">Pleuronectes platessa</name>
    <name type="common">European plaice</name>
    <dbReference type="NCBI Taxonomy" id="8262"/>
    <lineage>
        <taxon>Eukaryota</taxon>
        <taxon>Metazoa</taxon>
        <taxon>Chordata</taxon>
        <taxon>Craniata</taxon>
        <taxon>Vertebrata</taxon>
        <taxon>Euteleostomi</taxon>
        <taxon>Actinopterygii</taxon>
        <taxon>Neopterygii</taxon>
        <taxon>Teleostei</taxon>
        <taxon>Neoteleostei</taxon>
        <taxon>Acanthomorphata</taxon>
        <taxon>Carangaria</taxon>
        <taxon>Pleuronectiformes</taxon>
        <taxon>Pleuronectoidei</taxon>
        <taxon>Pleuronectidae</taxon>
        <taxon>Pleuronectes</taxon>
    </lineage>
</organism>
<dbReference type="Gene3D" id="1.10.220.10">
    <property type="entry name" value="Annexin"/>
    <property type="match status" value="4"/>
</dbReference>
<dbReference type="PANTHER" id="PTHR10502">
    <property type="entry name" value="ANNEXIN"/>
    <property type="match status" value="1"/>
</dbReference>
<keyword evidence="5 6" id="KW-0111">Calcium/phospholipid-binding</keyword>